<evidence type="ECO:0000256" key="2">
    <source>
        <dbReference type="RuleBase" id="RU003476"/>
    </source>
</evidence>
<dbReference type="PROSITE" id="PS00893">
    <property type="entry name" value="NUDIX_BOX"/>
    <property type="match status" value="1"/>
</dbReference>
<dbReference type="InParanoid" id="A0A4S2N5Z9"/>
<dbReference type="GO" id="GO:0005829">
    <property type="term" value="C:cytosol"/>
    <property type="evidence" value="ECO:0007669"/>
    <property type="project" value="TreeGrafter"/>
</dbReference>
<reference evidence="4 5" key="1">
    <citation type="submission" date="2019-04" db="EMBL/GenBank/DDBJ databases">
        <title>Comparative genomics and transcriptomics to analyze fruiting body development in filamentous ascomycetes.</title>
        <authorList>
            <consortium name="DOE Joint Genome Institute"/>
            <person name="Lutkenhaus R."/>
            <person name="Traeger S."/>
            <person name="Breuer J."/>
            <person name="Kuo A."/>
            <person name="Lipzen A."/>
            <person name="Pangilinan J."/>
            <person name="Dilworth D."/>
            <person name="Sandor L."/>
            <person name="Poggeler S."/>
            <person name="Barry K."/>
            <person name="Grigoriev I.V."/>
            <person name="Nowrousian M."/>
        </authorList>
    </citation>
    <scope>NUCLEOTIDE SEQUENCE [LARGE SCALE GENOMIC DNA]</scope>
    <source>
        <strain evidence="4 5">CBS 389.68</strain>
    </source>
</reference>
<feature type="domain" description="Nudix hydrolase" evidence="3">
    <location>
        <begin position="40"/>
        <end position="187"/>
    </location>
</feature>
<dbReference type="GO" id="GO:0047631">
    <property type="term" value="F:ADP-ribose diphosphatase activity"/>
    <property type="evidence" value="ECO:0007669"/>
    <property type="project" value="TreeGrafter"/>
</dbReference>
<keyword evidence="1 2" id="KW-0378">Hydrolase</keyword>
<comment type="similarity">
    <text evidence="2">Belongs to the Nudix hydrolase family.</text>
</comment>
<dbReference type="PANTHER" id="PTHR11839:SF1">
    <property type="entry name" value="ADP-SUGAR PYROPHOSPHATASE"/>
    <property type="match status" value="1"/>
</dbReference>
<dbReference type="Proteomes" id="UP000298138">
    <property type="component" value="Unassembled WGS sequence"/>
</dbReference>
<dbReference type="GO" id="GO:0006753">
    <property type="term" value="P:nucleoside phosphate metabolic process"/>
    <property type="evidence" value="ECO:0007669"/>
    <property type="project" value="TreeGrafter"/>
</dbReference>
<dbReference type="CDD" id="cd18888">
    <property type="entry name" value="NUDIX_ADPRase_Nudt5"/>
    <property type="match status" value="1"/>
</dbReference>
<dbReference type="FunCoup" id="A0A4S2N5Z9">
    <property type="interactions" value="661"/>
</dbReference>
<dbReference type="OrthoDB" id="10249920at2759"/>
<accession>A0A4S2N5Z9</accession>
<gene>
    <name evidence="4" type="ORF">EX30DRAFT_300189</name>
</gene>
<dbReference type="FunFam" id="3.90.79.10:FF:000016">
    <property type="entry name" value="ADP-sugar pyrophosphatase isoform X1"/>
    <property type="match status" value="1"/>
</dbReference>
<organism evidence="4 5">
    <name type="scientific">Ascodesmis nigricans</name>
    <dbReference type="NCBI Taxonomy" id="341454"/>
    <lineage>
        <taxon>Eukaryota</taxon>
        <taxon>Fungi</taxon>
        <taxon>Dikarya</taxon>
        <taxon>Ascomycota</taxon>
        <taxon>Pezizomycotina</taxon>
        <taxon>Pezizomycetes</taxon>
        <taxon>Pezizales</taxon>
        <taxon>Ascodesmidaceae</taxon>
        <taxon>Ascodesmis</taxon>
    </lineage>
</organism>
<evidence type="ECO:0000313" key="4">
    <source>
        <dbReference type="EMBL" id="TGZ84728.1"/>
    </source>
</evidence>
<protein>
    <recommendedName>
        <fullName evidence="3">Nudix hydrolase domain-containing protein</fullName>
    </recommendedName>
</protein>
<sequence length="209" mass="23253">EPLNTSDARWLKLVKISYLDPLSTPRTWESAERTTRPPSVPFDGVGILALLRRPSSPTTVLLQKQFRPPVNAVTIELPAGLVDAGETAEECALRELYEETGYRGKIIGSESDGGGIGTSFLMFHDPGMTNTNMHLVEVEVDLALEENRNPRQRLEEGEFIEVFECEVGRLWEMCKVWEREGFAVDARVGTLAAGLVVAGRLRRELWGGK</sequence>
<evidence type="ECO:0000313" key="5">
    <source>
        <dbReference type="Proteomes" id="UP000298138"/>
    </source>
</evidence>
<dbReference type="Pfam" id="PF00293">
    <property type="entry name" value="NUDIX"/>
    <property type="match status" value="1"/>
</dbReference>
<dbReference type="STRING" id="341454.A0A4S2N5Z9"/>
<dbReference type="SUPFAM" id="SSF55811">
    <property type="entry name" value="Nudix"/>
    <property type="match status" value="1"/>
</dbReference>
<proteinExistence type="inferred from homology"/>
<keyword evidence="5" id="KW-1185">Reference proteome</keyword>
<dbReference type="GO" id="GO:0019693">
    <property type="term" value="P:ribose phosphate metabolic process"/>
    <property type="evidence" value="ECO:0007669"/>
    <property type="project" value="TreeGrafter"/>
</dbReference>
<dbReference type="PROSITE" id="PS51462">
    <property type="entry name" value="NUDIX"/>
    <property type="match status" value="1"/>
</dbReference>
<dbReference type="InterPro" id="IPR020476">
    <property type="entry name" value="Nudix_hydrolase"/>
</dbReference>
<evidence type="ECO:0000256" key="1">
    <source>
        <dbReference type="ARBA" id="ARBA00022801"/>
    </source>
</evidence>
<dbReference type="GO" id="GO:0005634">
    <property type="term" value="C:nucleus"/>
    <property type="evidence" value="ECO:0007669"/>
    <property type="project" value="TreeGrafter"/>
</dbReference>
<dbReference type="Gene3D" id="3.90.79.10">
    <property type="entry name" value="Nucleoside Triphosphate Pyrophosphohydrolase"/>
    <property type="match status" value="1"/>
</dbReference>
<dbReference type="InterPro" id="IPR000086">
    <property type="entry name" value="NUDIX_hydrolase_dom"/>
</dbReference>
<dbReference type="InterPro" id="IPR015797">
    <property type="entry name" value="NUDIX_hydrolase-like_dom_sf"/>
</dbReference>
<dbReference type="InterPro" id="IPR020084">
    <property type="entry name" value="NUDIX_hydrolase_CS"/>
</dbReference>
<dbReference type="EMBL" id="ML220112">
    <property type="protein sequence ID" value="TGZ84728.1"/>
    <property type="molecule type" value="Genomic_DNA"/>
</dbReference>
<dbReference type="AlphaFoldDB" id="A0A4S2N5Z9"/>
<name>A0A4S2N5Z9_9PEZI</name>
<dbReference type="PANTHER" id="PTHR11839">
    <property type="entry name" value="UDP/ADP-SUGAR PYROPHOSPHATASE"/>
    <property type="match status" value="1"/>
</dbReference>
<evidence type="ECO:0000259" key="3">
    <source>
        <dbReference type="PROSITE" id="PS51462"/>
    </source>
</evidence>
<feature type="non-terminal residue" evidence="4">
    <location>
        <position position="1"/>
    </location>
</feature>
<dbReference type="PRINTS" id="PR00502">
    <property type="entry name" value="NUDIXFAMILY"/>
</dbReference>